<dbReference type="InterPro" id="IPR027417">
    <property type="entry name" value="P-loop_NTPase"/>
</dbReference>
<dbReference type="PROSITE" id="PS00211">
    <property type="entry name" value="ABC_TRANSPORTER_1"/>
    <property type="match status" value="1"/>
</dbReference>
<feature type="region of interest" description="Disordered" evidence="9">
    <location>
        <begin position="434"/>
        <end position="453"/>
    </location>
</feature>
<accession>A0A0C3QB19</accession>
<dbReference type="InterPro" id="IPR003593">
    <property type="entry name" value="AAA+_ATPase"/>
</dbReference>
<evidence type="ECO:0000313" key="12">
    <source>
        <dbReference type="EMBL" id="KIO21449.1"/>
    </source>
</evidence>
<dbReference type="EMBL" id="KN823138">
    <property type="protein sequence ID" value="KIO21449.1"/>
    <property type="molecule type" value="Genomic_DNA"/>
</dbReference>
<dbReference type="InterPro" id="IPR043926">
    <property type="entry name" value="ABCG_dom"/>
</dbReference>
<gene>
    <name evidence="12" type="ORF">M407DRAFT_28969</name>
</gene>
<feature type="transmembrane region" description="Helical" evidence="10">
    <location>
        <begin position="791"/>
        <end position="808"/>
    </location>
</feature>
<feature type="transmembrane region" description="Helical" evidence="10">
    <location>
        <begin position="562"/>
        <end position="581"/>
    </location>
</feature>
<dbReference type="GO" id="GO:0140359">
    <property type="term" value="F:ABC-type transporter activity"/>
    <property type="evidence" value="ECO:0007669"/>
    <property type="project" value="InterPro"/>
</dbReference>
<feature type="transmembrane region" description="Helical" evidence="10">
    <location>
        <begin position="1307"/>
        <end position="1328"/>
    </location>
</feature>
<keyword evidence="5" id="KW-0547">Nucleotide-binding</keyword>
<evidence type="ECO:0000256" key="2">
    <source>
        <dbReference type="ARBA" id="ARBA00006012"/>
    </source>
</evidence>
<evidence type="ECO:0000256" key="4">
    <source>
        <dbReference type="ARBA" id="ARBA00022692"/>
    </source>
</evidence>
<comment type="similarity">
    <text evidence="2">Belongs to the ABC transporter superfamily. ABCG family. PDR (TC 3.A.1.205) subfamily.</text>
</comment>
<feature type="transmembrane region" description="Helical" evidence="10">
    <location>
        <begin position="617"/>
        <end position="635"/>
    </location>
</feature>
<feature type="domain" description="ABC transporter" evidence="11">
    <location>
        <begin position="173"/>
        <end position="423"/>
    </location>
</feature>
<feature type="transmembrane region" description="Helical" evidence="10">
    <location>
        <begin position="1220"/>
        <end position="1242"/>
    </location>
</feature>
<dbReference type="GO" id="GO:0016020">
    <property type="term" value="C:membrane"/>
    <property type="evidence" value="ECO:0007669"/>
    <property type="project" value="UniProtKB-SubCell"/>
</dbReference>
<dbReference type="Proteomes" id="UP000054248">
    <property type="component" value="Unassembled WGS sequence"/>
</dbReference>
<dbReference type="InterPro" id="IPR003439">
    <property type="entry name" value="ABC_transporter-like_ATP-bd"/>
</dbReference>
<sequence>MTADARGPIEQGNDSFHRSDSHIAALFDPSSIPASTVVSRTPTIQADYDGIRQSQYSDNGDDNGASTPQYHVDIEDAKREFAKLERALTQNSLRDEKRDVEKNDQEGPFNLREYFQTSHDAHVANGVRHKHVGVVWEDLTVEVPDTGSKFFVRSLPHAIWGTLSYPIVYPLSLLQRKFGKAHNTRPILQNFDGIVKPGEICLVLGVPGSGCSTFLKVIANQRGAYAKVTGDVRYAGIDPQEMAQKYGGETVYNDEDDIHIPTLTVEQTLEFALDTKTPGKRTRLPGVTGKAFNEQVLNTLLKMLNITHTKKTLVGNAFVRGVSGGERKRVSILEMMATRAHVVSYDNSTKGLDASTALDFVKGLRVATDVLGQTTFVSLYQAGENIYNLVDKVLVIDQGRTVYFGSAKDARSYFVSLGFMDRPREATADYLTACTDPNERQPQPGANPPGTPAELEAAFRSSKYYQAMVDEREEYRMRIAKEDNREQEDFRTAVLEAKKSNVSRTSPYTLGLLAQVWILSKRQFYLQLQDRFELFTSFGVAIGLAIVVGATYLNLPETTSGGFTRGSVMFTAMIMACWQAFGEMPTQVVARPTFLKQTGYKLFRPGALSLANTMADVPFSATRFLLFNIIVYFMTGLRRTAGAFFTFHAFIYLEFLTMQGFFRTIGVVCPSFDSAFRLASFLLPNLFSYAGYFIPVDSMRRYLFWVYYIDPIGYTFSGLMENEFGKLDMLCDGNYVTPRNAPGQDFYPEGLGPNQVCTFFGAQPGQTVVHGSDYINDGFQLASSDLWKRNFVVLVALFLVFQVTQYIAMEKVHFGGTGGAQIFVKEDKETKALNERLKERSTQTSEKVGNEATFQRGKTLTWKDVNYVVPVPGGTRRLLHDVTGYVKSGQLVALMGASGAGKTTALDVLAQRKNIGVISGEILLEGRPLSTSFARETAYAEQMDVHEPTTTVREAMRFSAYLRQPYDVSKEEKDEYVESIIELLELQELSEALVLTLSVEARKRLTIGVELASRPKALLFLDEPTSGLDAQSAFNIVRFLRKLAAAGQSIICTIHQPSPLLFENFDRLLLLERGGETVYFGDIGPDSRVLREYLSRNGAHCPDDQNPAEFMLEAIGAGSRPRTGPRDWKDIWLESPEFAKLKAEIEELKADSIARSTEETTKPTTYATPIMYQLHVVVKRSLISLWRSPDYTWTRLFVHIFLSLFISLAFLNLGSSVRDLQYRVFAIFWATLLPSFVFYQIIPAFITNRMLFIREASSRMYSPVVFAVGQILAETPWSIVCAILYWVLMYFPLGLGQGSSGKAGSGYYLLMLVAIDLFGVTLAQAVAALSPNVTFAVLTNMPVTIILFTFAGVTIPYPNMAKFWRSWLYELSPFTRMVAGLVATELHGLPVTCRDDEYTIFDPPTGQTCGAWASTFVDTFGGYLHNANATSQCQYCQVKVGDEYLKSLNMDYDNRWRDLGIVFAFFGFNVLVTIVASRYLRYAKR</sequence>
<dbReference type="Pfam" id="PF06422">
    <property type="entry name" value="PDR_CDR"/>
    <property type="match status" value="2"/>
</dbReference>
<evidence type="ECO:0000256" key="5">
    <source>
        <dbReference type="ARBA" id="ARBA00022741"/>
    </source>
</evidence>
<evidence type="ECO:0000259" key="11">
    <source>
        <dbReference type="PROSITE" id="PS50893"/>
    </source>
</evidence>
<evidence type="ECO:0000256" key="3">
    <source>
        <dbReference type="ARBA" id="ARBA00022448"/>
    </source>
</evidence>
<dbReference type="InterPro" id="IPR034001">
    <property type="entry name" value="ABCG_PDR_1"/>
</dbReference>
<dbReference type="Pfam" id="PF14510">
    <property type="entry name" value="ABC_trans_N"/>
    <property type="match status" value="1"/>
</dbReference>
<keyword evidence="3" id="KW-0813">Transport</keyword>
<evidence type="ECO:0000256" key="8">
    <source>
        <dbReference type="ARBA" id="ARBA00023136"/>
    </source>
</evidence>
<dbReference type="InterPro" id="IPR034003">
    <property type="entry name" value="ABCG_PDR_2"/>
</dbReference>
<dbReference type="FunFam" id="3.40.50.300:FF:000054">
    <property type="entry name" value="ABC multidrug transporter atrF"/>
    <property type="match status" value="1"/>
</dbReference>
<proteinExistence type="inferred from homology"/>
<keyword evidence="13" id="KW-1185">Reference proteome</keyword>
<reference evidence="12 13" key="1">
    <citation type="submission" date="2014-04" db="EMBL/GenBank/DDBJ databases">
        <authorList>
            <consortium name="DOE Joint Genome Institute"/>
            <person name="Kuo A."/>
            <person name="Girlanda M."/>
            <person name="Perotto S."/>
            <person name="Kohler A."/>
            <person name="Nagy L.G."/>
            <person name="Floudas D."/>
            <person name="Copeland A."/>
            <person name="Barry K.W."/>
            <person name="Cichocki N."/>
            <person name="Veneault-Fourrey C."/>
            <person name="LaButti K."/>
            <person name="Lindquist E.A."/>
            <person name="Lipzen A."/>
            <person name="Lundell T."/>
            <person name="Morin E."/>
            <person name="Murat C."/>
            <person name="Sun H."/>
            <person name="Tunlid A."/>
            <person name="Henrissat B."/>
            <person name="Grigoriev I.V."/>
            <person name="Hibbett D.S."/>
            <person name="Martin F."/>
            <person name="Nordberg H.P."/>
            <person name="Cantor M.N."/>
            <person name="Hua S.X."/>
        </authorList>
    </citation>
    <scope>NUCLEOTIDE SEQUENCE [LARGE SCALE GENOMIC DNA]</scope>
    <source>
        <strain evidence="12 13">MUT 4182</strain>
    </source>
</reference>
<keyword evidence="7 10" id="KW-1133">Transmembrane helix</keyword>
<dbReference type="GO" id="GO:0005524">
    <property type="term" value="F:ATP binding"/>
    <property type="evidence" value="ECO:0007669"/>
    <property type="project" value="UniProtKB-KW"/>
</dbReference>
<evidence type="ECO:0000256" key="1">
    <source>
        <dbReference type="ARBA" id="ARBA00004141"/>
    </source>
</evidence>
<feature type="domain" description="ABC transporter" evidence="11">
    <location>
        <begin position="860"/>
        <end position="1098"/>
    </location>
</feature>
<keyword evidence="6" id="KW-0067">ATP-binding</keyword>
<protein>
    <recommendedName>
        <fullName evidence="11">ABC transporter domain-containing protein</fullName>
    </recommendedName>
</protein>
<dbReference type="SUPFAM" id="SSF52540">
    <property type="entry name" value="P-loop containing nucleoside triphosphate hydrolases"/>
    <property type="match status" value="2"/>
</dbReference>
<feature type="transmembrane region" description="Helical" evidence="10">
    <location>
        <begin position="1263"/>
        <end position="1287"/>
    </location>
</feature>
<feature type="transmembrane region" description="Helical" evidence="10">
    <location>
        <begin position="1459"/>
        <end position="1480"/>
    </location>
</feature>
<dbReference type="STRING" id="1051891.A0A0C3QB19"/>
<dbReference type="PANTHER" id="PTHR19241">
    <property type="entry name" value="ATP-BINDING CASSETTE TRANSPORTER"/>
    <property type="match status" value="1"/>
</dbReference>
<keyword evidence="8 10" id="KW-0472">Membrane</keyword>
<evidence type="ECO:0000256" key="6">
    <source>
        <dbReference type="ARBA" id="ARBA00022840"/>
    </source>
</evidence>
<evidence type="ECO:0000256" key="7">
    <source>
        <dbReference type="ARBA" id="ARBA00022989"/>
    </source>
</evidence>
<dbReference type="InterPro" id="IPR029481">
    <property type="entry name" value="ABC_trans_N"/>
</dbReference>
<dbReference type="HOGENOM" id="CLU_000604_35_0_1"/>
<feature type="transmembrane region" description="Helical" evidence="10">
    <location>
        <begin position="674"/>
        <end position="695"/>
    </location>
</feature>
<feature type="transmembrane region" description="Helical" evidence="10">
    <location>
        <begin position="1335"/>
        <end position="1357"/>
    </location>
</feature>
<dbReference type="CDD" id="cd03233">
    <property type="entry name" value="ABCG_PDR_domain1"/>
    <property type="match status" value="1"/>
</dbReference>
<name>A0A0C3QB19_9AGAM</name>
<feature type="transmembrane region" description="Helical" evidence="10">
    <location>
        <begin position="642"/>
        <end position="662"/>
    </location>
</feature>
<reference evidence="13" key="2">
    <citation type="submission" date="2015-01" db="EMBL/GenBank/DDBJ databases">
        <title>Evolutionary Origins and Diversification of the Mycorrhizal Mutualists.</title>
        <authorList>
            <consortium name="DOE Joint Genome Institute"/>
            <consortium name="Mycorrhizal Genomics Consortium"/>
            <person name="Kohler A."/>
            <person name="Kuo A."/>
            <person name="Nagy L.G."/>
            <person name="Floudas D."/>
            <person name="Copeland A."/>
            <person name="Barry K.W."/>
            <person name="Cichocki N."/>
            <person name="Veneault-Fourrey C."/>
            <person name="LaButti K."/>
            <person name="Lindquist E.A."/>
            <person name="Lipzen A."/>
            <person name="Lundell T."/>
            <person name="Morin E."/>
            <person name="Murat C."/>
            <person name="Riley R."/>
            <person name="Ohm R."/>
            <person name="Sun H."/>
            <person name="Tunlid A."/>
            <person name="Henrissat B."/>
            <person name="Grigoriev I.V."/>
            <person name="Hibbett D.S."/>
            <person name="Martin F."/>
        </authorList>
    </citation>
    <scope>NUCLEOTIDE SEQUENCE [LARGE SCALE GENOMIC DNA]</scope>
    <source>
        <strain evidence="13">MUT 4182</strain>
    </source>
</reference>
<dbReference type="OrthoDB" id="245989at2759"/>
<dbReference type="InterPro" id="IPR010929">
    <property type="entry name" value="PDR_CDR_ABC"/>
</dbReference>
<dbReference type="InterPro" id="IPR017871">
    <property type="entry name" value="ABC_transporter-like_CS"/>
</dbReference>
<dbReference type="GO" id="GO:0016887">
    <property type="term" value="F:ATP hydrolysis activity"/>
    <property type="evidence" value="ECO:0007669"/>
    <property type="project" value="InterPro"/>
</dbReference>
<organism evidence="12 13">
    <name type="scientific">Tulasnella calospora MUT 4182</name>
    <dbReference type="NCBI Taxonomy" id="1051891"/>
    <lineage>
        <taxon>Eukaryota</taxon>
        <taxon>Fungi</taxon>
        <taxon>Dikarya</taxon>
        <taxon>Basidiomycota</taxon>
        <taxon>Agaricomycotina</taxon>
        <taxon>Agaricomycetes</taxon>
        <taxon>Cantharellales</taxon>
        <taxon>Tulasnellaceae</taxon>
        <taxon>Tulasnella</taxon>
    </lineage>
</organism>
<dbReference type="CDD" id="cd03232">
    <property type="entry name" value="ABCG_PDR_domain2"/>
    <property type="match status" value="1"/>
</dbReference>
<dbReference type="Pfam" id="PF00005">
    <property type="entry name" value="ABC_tran"/>
    <property type="match status" value="2"/>
</dbReference>
<dbReference type="Gene3D" id="3.40.50.300">
    <property type="entry name" value="P-loop containing nucleotide triphosphate hydrolases"/>
    <property type="match status" value="2"/>
</dbReference>
<keyword evidence="4 10" id="KW-0812">Transmembrane</keyword>
<evidence type="ECO:0000256" key="10">
    <source>
        <dbReference type="SAM" id="Phobius"/>
    </source>
</evidence>
<evidence type="ECO:0000256" key="9">
    <source>
        <dbReference type="SAM" id="MobiDB-lite"/>
    </source>
</evidence>
<feature type="transmembrane region" description="Helical" evidence="10">
    <location>
        <begin position="534"/>
        <end position="555"/>
    </location>
</feature>
<comment type="subcellular location">
    <subcellularLocation>
        <location evidence="1">Membrane</location>
        <topology evidence="1">Multi-pass membrane protein</topology>
    </subcellularLocation>
</comment>
<dbReference type="Pfam" id="PF01061">
    <property type="entry name" value="ABC2_membrane"/>
    <property type="match status" value="2"/>
</dbReference>
<dbReference type="Pfam" id="PF19055">
    <property type="entry name" value="ABC2_membrane_7"/>
    <property type="match status" value="1"/>
</dbReference>
<evidence type="ECO:0000313" key="13">
    <source>
        <dbReference type="Proteomes" id="UP000054248"/>
    </source>
</evidence>
<feature type="transmembrane region" description="Helical" evidence="10">
    <location>
        <begin position="1196"/>
        <end position="1214"/>
    </location>
</feature>
<dbReference type="PROSITE" id="PS50893">
    <property type="entry name" value="ABC_TRANSPORTER_2"/>
    <property type="match status" value="2"/>
</dbReference>
<dbReference type="SMART" id="SM00382">
    <property type="entry name" value="AAA"/>
    <property type="match status" value="2"/>
</dbReference>
<dbReference type="InterPro" id="IPR013525">
    <property type="entry name" value="ABC2_TM"/>
</dbReference>